<feature type="transmembrane region" description="Helical" evidence="6">
    <location>
        <begin position="807"/>
        <end position="828"/>
    </location>
</feature>
<comment type="subcellular location">
    <subcellularLocation>
        <location evidence="1">Cell membrane</location>
        <topology evidence="1">Multi-pass membrane protein</topology>
    </subcellularLocation>
</comment>
<gene>
    <name evidence="8" type="ORF">G3M70_08015</name>
</gene>
<feature type="transmembrane region" description="Helical" evidence="6">
    <location>
        <begin position="781"/>
        <end position="801"/>
    </location>
</feature>
<evidence type="ECO:0000256" key="5">
    <source>
        <dbReference type="ARBA" id="ARBA00023136"/>
    </source>
</evidence>
<dbReference type="SUPFAM" id="SSF82866">
    <property type="entry name" value="Multidrug efflux transporter AcrB transmembrane domain"/>
    <property type="match status" value="2"/>
</dbReference>
<protein>
    <submittedName>
        <fullName evidence="8">MMPL family transporter</fullName>
    </submittedName>
</protein>
<dbReference type="PANTHER" id="PTHR33406">
    <property type="entry name" value="MEMBRANE PROTEIN MJ1562-RELATED"/>
    <property type="match status" value="1"/>
</dbReference>
<organism evidence="8 9">
    <name type="scientific">Candidatus Nitronauta litoralis</name>
    <dbReference type="NCBI Taxonomy" id="2705533"/>
    <lineage>
        <taxon>Bacteria</taxon>
        <taxon>Pseudomonadati</taxon>
        <taxon>Nitrospinota/Tectimicrobiota group</taxon>
        <taxon>Nitrospinota</taxon>
        <taxon>Nitrospinia</taxon>
        <taxon>Nitrospinales</taxon>
        <taxon>Nitrospinaceae</taxon>
        <taxon>Candidatus Nitronauta</taxon>
    </lineage>
</organism>
<feature type="transmembrane region" description="Helical" evidence="6">
    <location>
        <begin position="480"/>
        <end position="504"/>
    </location>
</feature>
<dbReference type="PROSITE" id="PS50156">
    <property type="entry name" value="SSD"/>
    <property type="match status" value="1"/>
</dbReference>
<dbReference type="Gene3D" id="1.20.1640.10">
    <property type="entry name" value="Multidrug efflux transporter AcrB transmembrane domain"/>
    <property type="match status" value="2"/>
</dbReference>
<evidence type="ECO:0000256" key="2">
    <source>
        <dbReference type="ARBA" id="ARBA00022475"/>
    </source>
</evidence>
<dbReference type="Pfam" id="PF03176">
    <property type="entry name" value="MMPL"/>
    <property type="match status" value="2"/>
</dbReference>
<accession>A0A7T0G222</accession>
<name>A0A7T0G222_9BACT</name>
<sequence length="908" mass="102197">MPPPSQKSNLLDKVFRSFETLARQYTLWVVLFSCVIAGLAIWYTAEQLTFKTKRSDLISRDLPYDILYKKYREEFEDFDGMIIVVESEKQDPMKAFAIDLVKELEKFRSSFHEIFYKVDTSYFKSRALLFMDFEGLEDLTQKLKEHQDFLQEVNTTPGLNSVLVNINKGISEGMVDSLLTDFLGTGDDEESDEVDDTADLSLLISIFKQINAHLKGEALYKSPWRSFLTDRQESLQDEGYLVSENGNLLFVLLSPKETQNDFTGSKDAIESIRGVIRDVHERHPDIKVGLTGSDVISSDEMYTTRNDVELASKIALAGVALLFIIAFRGMVKPLLAVVSLLIALGWSMGYTTLSVGHLNIMSVVFTTILIGLGIDFGIHILERYREERRQGADVHASMLATLRGTGRGNLTGAITTAIAFGSMAFTKFIGIAELGVIAAGGILLCWLSMVLLLPALVCLEERWRSLQYTMPQAQPQKEKLLLGIFNRYKMIIFVSVIMIAWAVWRTLGLSFDYNLLNLQAKGTEAVEWELKIIENAKRATWYVAVVSDSEDESRKKYEAIRKLPSVGKIDSIFTALPKKQDEKIKMIREIAEELPEFAVAKNDEEFSLEELKSTIKNIRFKLRKKEKSGKRDDVFEASKLVEEIRKELDTLDPATATERMAGFSKTLFEDYRKVVSDLNKSLKPERIHLDSMPDLLRKRFIGKNGKHLLLVYPGINIWERPQMEQFLKEMRAIDPEVTGNAVHMFESSRLMINGYIQGGIYAMIAIIIYLLWSLRSVASTLLVLIPTLVGSFWTVGFMEIFDVRFNMANLVILPLIIGIGVVNGVHILHRYRENPGADNIVLSKSTGQAVVLSSLTTMIGFGSLMAADHMGVYSLGLVLTLGVGSCLLASITLLPALLKFCAEKGWNL</sequence>
<evidence type="ECO:0000313" key="8">
    <source>
        <dbReference type="EMBL" id="QPJ63753.1"/>
    </source>
</evidence>
<evidence type="ECO:0000256" key="6">
    <source>
        <dbReference type="SAM" id="Phobius"/>
    </source>
</evidence>
<evidence type="ECO:0000256" key="3">
    <source>
        <dbReference type="ARBA" id="ARBA00022692"/>
    </source>
</evidence>
<keyword evidence="4 6" id="KW-1133">Transmembrane helix</keyword>
<feature type="domain" description="SSD" evidence="7">
    <location>
        <begin position="334"/>
        <end position="459"/>
    </location>
</feature>
<dbReference type="GO" id="GO:0005886">
    <property type="term" value="C:plasma membrane"/>
    <property type="evidence" value="ECO:0007669"/>
    <property type="project" value="UniProtKB-SubCell"/>
</dbReference>
<reference evidence="8 9" key="1">
    <citation type="submission" date="2020-02" db="EMBL/GenBank/DDBJ databases">
        <title>Genomic and physiological characterization of two novel Nitrospinaceae genera.</title>
        <authorList>
            <person name="Mueller A.J."/>
            <person name="Jung M.-Y."/>
            <person name="Strachan C.R."/>
            <person name="Herbold C.W."/>
            <person name="Kirkegaard R.H."/>
            <person name="Daims H."/>
        </authorList>
    </citation>
    <scope>NUCLEOTIDE SEQUENCE [LARGE SCALE GENOMIC DNA]</scope>
    <source>
        <strain evidence="8">EB</strain>
    </source>
</reference>
<dbReference type="EMBL" id="CP048685">
    <property type="protein sequence ID" value="QPJ63753.1"/>
    <property type="molecule type" value="Genomic_DNA"/>
</dbReference>
<proteinExistence type="predicted"/>
<keyword evidence="2" id="KW-1003">Cell membrane</keyword>
<feature type="transmembrane region" description="Helical" evidence="6">
    <location>
        <begin position="754"/>
        <end position="774"/>
    </location>
</feature>
<dbReference type="InterPro" id="IPR004869">
    <property type="entry name" value="MMPL_dom"/>
</dbReference>
<keyword evidence="5 6" id="KW-0472">Membrane</keyword>
<keyword evidence="3 6" id="KW-0812">Transmembrane</keyword>
<dbReference type="PANTHER" id="PTHR33406:SF13">
    <property type="entry name" value="MEMBRANE PROTEIN YDFJ"/>
    <property type="match status" value="1"/>
</dbReference>
<evidence type="ECO:0000256" key="4">
    <source>
        <dbReference type="ARBA" id="ARBA00022989"/>
    </source>
</evidence>
<feature type="transmembrane region" description="Helical" evidence="6">
    <location>
        <begin position="873"/>
        <end position="898"/>
    </location>
</feature>
<dbReference type="PROSITE" id="PS51257">
    <property type="entry name" value="PROKAR_LIPOPROTEIN"/>
    <property type="match status" value="1"/>
</dbReference>
<feature type="transmembrane region" description="Helical" evidence="6">
    <location>
        <begin position="410"/>
        <end position="430"/>
    </location>
</feature>
<dbReference type="AlphaFoldDB" id="A0A7T0G222"/>
<dbReference type="InterPro" id="IPR050545">
    <property type="entry name" value="Mycobact_MmpL"/>
</dbReference>
<feature type="transmembrane region" description="Helical" evidence="6">
    <location>
        <begin position="25"/>
        <end position="45"/>
    </location>
</feature>
<dbReference type="KEGG" id="nli:G3M70_08015"/>
<evidence type="ECO:0000313" key="9">
    <source>
        <dbReference type="Proteomes" id="UP000594688"/>
    </source>
</evidence>
<feature type="transmembrane region" description="Helical" evidence="6">
    <location>
        <begin position="849"/>
        <end position="867"/>
    </location>
</feature>
<dbReference type="InterPro" id="IPR000731">
    <property type="entry name" value="SSD"/>
</dbReference>
<evidence type="ECO:0000256" key="1">
    <source>
        <dbReference type="ARBA" id="ARBA00004651"/>
    </source>
</evidence>
<feature type="transmembrane region" description="Helical" evidence="6">
    <location>
        <begin position="436"/>
        <end position="459"/>
    </location>
</feature>
<dbReference type="Proteomes" id="UP000594688">
    <property type="component" value="Chromosome"/>
</dbReference>
<feature type="transmembrane region" description="Helical" evidence="6">
    <location>
        <begin position="359"/>
        <end position="381"/>
    </location>
</feature>
<evidence type="ECO:0000259" key="7">
    <source>
        <dbReference type="PROSITE" id="PS50156"/>
    </source>
</evidence>